<reference evidence="4" key="1">
    <citation type="submission" date="2016-12" db="EMBL/GenBank/DDBJ databases">
        <authorList>
            <person name="Varghese N."/>
            <person name="Submissions S."/>
        </authorList>
    </citation>
    <scope>NUCLEOTIDE SEQUENCE [LARGE SCALE GENOMIC DNA]</scope>
    <source>
        <strain evidence="4">DSM 25035</strain>
    </source>
</reference>
<dbReference type="GO" id="GO:0016020">
    <property type="term" value="C:membrane"/>
    <property type="evidence" value="ECO:0007669"/>
    <property type="project" value="InterPro"/>
</dbReference>
<dbReference type="PANTHER" id="PTHR34220">
    <property type="entry name" value="SENSOR HISTIDINE KINASE YPDA"/>
    <property type="match status" value="1"/>
</dbReference>
<organism evidence="3 4">
    <name type="scientific">Algoriphagus zhangzhouensis</name>
    <dbReference type="NCBI Taxonomy" id="1073327"/>
    <lineage>
        <taxon>Bacteria</taxon>
        <taxon>Pseudomonadati</taxon>
        <taxon>Bacteroidota</taxon>
        <taxon>Cytophagia</taxon>
        <taxon>Cytophagales</taxon>
        <taxon>Cyclobacteriaceae</taxon>
        <taxon>Algoriphagus</taxon>
    </lineage>
</organism>
<dbReference type="EMBL" id="FRXN01000003">
    <property type="protein sequence ID" value="SHO63321.1"/>
    <property type="molecule type" value="Genomic_DNA"/>
</dbReference>
<dbReference type="Proteomes" id="UP000184609">
    <property type="component" value="Unassembled WGS sequence"/>
</dbReference>
<feature type="domain" description="Signal transduction histidine kinase internal region" evidence="2">
    <location>
        <begin position="153"/>
        <end position="230"/>
    </location>
</feature>
<keyword evidence="1" id="KW-0472">Membrane</keyword>
<feature type="transmembrane region" description="Helical" evidence="1">
    <location>
        <begin position="15"/>
        <end position="31"/>
    </location>
</feature>
<feature type="transmembrane region" description="Helical" evidence="1">
    <location>
        <begin position="43"/>
        <end position="65"/>
    </location>
</feature>
<proteinExistence type="predicted"/>
<dbReference type="AlphaFoldDB" id="A0A1M7ZEH0"/>
<accession>A0A1M7ZEH0</accession>
<evidence type="ECO:0000259" key="2">
    <source>
        <dbReference type="Pfam" id="PF06580"/>
    </source>
</evidence>
<feature type="transmembrane region" description="Helical" evidence="1">
    <location>
        <begin position="74"/>
        <end position="91"/>
    </location>
</feature>
<sequence>MEIELTHNKLAKKELLFQIILHLMVFYFLTIDNVRGKVVYELGWFQVASFSNYILANVLISYVLLPKFFYKKKYLQFAISFLFIVLAVIFIEEFFLDKIFFPETRIADFKGVILSLGESLSVLVTLCGMKIAWDSVNRQKELDQLKIMVKESELSFLNSQINPHFLFNNLNNLYSYAVEQSPKTPEIILGLSGVLRYMLYECREKTVPLLSEIEHLKNFIQLYELQIEERGTVDFKIQNVNNHYQIAPLILNVFVENAFKHSQTGQSEEIQISVSARVNSRGEFEFTCINNFEESEFEENNHHGIGLENVKKRLFLLYPDKHQLTIQKSKNVYSVSLIIQLEEV</sequence>
<gene>
    <name evidence="3" type="ORF">SAMN04488108_2674</name>
</gene>
<dbReference type="InterPro" id="IPR010559">
    <property type="entry name" value="Sig_transdc_His_kin_internal"/>
</dbReference>
<protein>
    <submittedName>
        <fullName evidence="3">GHKL domain-containing protein</fullName>
    </submittedName>
</protein>
<keyword evidence="1" id="KW-0812">Transmembrane</keyword>
<dbReference type="GO" id="GO:0000155">
    <property type="term" value="F:phosphorelay sensor kinase activity"/>
    <property type="evidence" value="ECO:0007669"/>
    <property type="project" value="InterPro"/>
</dbReference>
<dbReference type="OrthoDB" id="9792992at2"/>
<dbReference type="InterPro" id="IPR050640">
    <property type="entry name" value="Bact_2-comp_sensor_kinase"/>
</dbReference>
<dbReference type="Pfam" id="PF06580">
    <property type="entry name" value="His_kinase"/>
    <property type="match status" value="1"/>
</dbReference>
<name>A0A1M7ZEH0_9BACT</name>
<keyword evidence="1" id="KW-1133">Transmembrane helix</keyword>
<evidence type="ECO:0000313" key="4">
    <source>
        <dbReference type="Proteomes" id="UP000184609"/>
    </source>
</evidence>
<dbReference type="InterPro" id="IPR036890">
    <property type="entry name" value="HATPase_C_sf"/>
</dbReference>
<evidence type="ECO:0000256" key="1">
    <source>
        <dbReference type="SAM" id="Phobius"/>
    </source>
</evidence>
<keyword evidence="4" id="KW-1185">Reference proteome</keyword>
<dbReference type="Gene3D" id="3.30.565.10">
    <property type="entry name" value="Histidine kinase-like ATPase, C-terminal domain"/>
    <property type="match status" value="1"/>
</dbReference>
<dbReference type="PANTHER" id="PTHR34220:SF7">
    <property type="entry name" value="SENSOR HISTIDINE KINASE YPDA"/>
    <property type="match status" value="1"/>
</dbReference>
<dbReference type="STRING" id="1073327.SAMN04488108_2674"/>
<dbReference type="RefSeq" id="WP_073572288.1">
    <property type="nucleotide sequence ID" value="NZ_FRXN01000003.1"/>
</dbReference>
<evidence type="ECO:0000313" key="3">
    <source>
        <dbReference type="EMBL" id="SHO63321.1"/>
    </source>
</evidence>